<feature type="chain" id="PRO_5046893320" evidence="2">
    <location>
        <begin position="22"/>
        <end position="1714"/>
    </location>
</feature>
<dbReference type="SUPFAM" id="SSF48371">
    <property type="entry name" value="ARM repeat"/>
    <property type="match status" value="1"/>
</dbReference>
<dbReference type="Proteomes" id="UP001281761">
    <property type="component" value="Unassembled WGS sequence"/>
</dbReference>
<dbReference type="InterPro" id="IPR011050">
    <property type="entry name" value="Pectin_lyase_fold/virulence"/>
</dbReference>
<sequence length="1714" mass="186448">MVLAIYVLLFIALFRCIFVASDLNFQNGMHASDESLLGGRYASHTGISHSTFTNITDSSERTGEEDCWLKMTTIFGVDFIDVQHPTSGCITESQNGGSSHTSYSLFMRGTNRNKPHKKTTTMNFEIYEQHTVFYQRNQYMCNAGDIYTIASCLFREGTTLANGKAIIVQSFSTASVSNCFFTNNDNMGKEGGAIRSDGTLTLTGSSFLSNTAVKGGALSADGALLTLSNCSFINNRADAEGGAVSIWTSFDQSIFCLFSRNTAPYANDIIAWDNVNLQNVISTSLFSWGGMNDVMLQMTSLSTDERVTSEITSTDIVFIDPASTTDQCGDSSSRRCQSIRQVLELTSESNMALTITLAGGITILETGLVVAAGTNLNIHSDVKEGEGTRPTISELIPINSNLFYVDSASLSLHSLVIETLNTPHIIVAVSSSEVVVSNCLIDGKNKFVISKHALDIYQSTLTMADTTIQNINTVADGYINAVFLHETTATFTRCTFTSLSNPQNGGAIHAKLLATHQLTVEGCTFDGCSSTWGGGGIYVDLRESTLYDKTQQVVIGTNDGGSDTAACLTDSPCLSFAKAQETGRDDSFTLIIRSSSTWTVDNVVTKPVTIQSEDGNQPTLNLKNETASTDSNLKAYLQITANTRLATIKLVLFQGTSSVPFIAVTKSFVQFESISVETDTSTSPSILPFQSFLHVLDGAVSMYKVNFQMSAEFGQSTPILLTEGSLSVKSEEAISFAYDGSGGWITARRASEASSPPTVAIEQQTFKGSDSHKPSHGLWLKDVGSAHVKDCDFLSFQKGSESPIQDGSAIHAELSSSSHLILEFCSFESCSSKGCGGSVSVVVAGGELEISSSNFTSSSSEQNGGALFVDLSSLGAGSYKLTSLTFASSCTSSGLGEWVYLVGRSFSSLVKQENWAGTFVSLDPSADQNKLWGLDLAESESSPLRSVSLLKFLLDTPTPQPGSSVVVGLDGKDQSGCGGTEATMCRTVEWALKEAAGHVFTVAVASNGLLSSPIILSNSDVQIASDSGRLCPFVVSLENPPSTPTSMIRVERDSALALSFLSFSFSLPSSINSIIVSSSGVVNVDSCVVQKATLSQPFVVSSQSSHTISNTSFLSSTFQSSVFILSNCPSLSIEDTRIADNTHNSSFIAGHIPYRCFFHSSQISDQLPITPHLTFIIHILTINPNPAVRLCRVGVYLECDSREHHVLPLDEQPTSETGCSCDVDAEAASSFATKGFSVTPFPSLSRIVESHAKPILGRKPSDLLPFDQPISFLEVLMLPTQTQSNFSITLGTDQTFDGLMEEFRRCESEFKNGDETVPFKIAHSVFNILTSESSKMKERRSIGIRSGLLERFSERLSLDCPSTLSALLSSVIGVMVTSVSEGRQLVRSDLIPSLLALSSHADSSLSTPATHSLGLLCGGSLSSIEVEGVLSSGIVERLCTRIESESSEVDHLPTIVVLDRLCCGLKEVIETEKSKTTDQDTETKDDLFSRTRRCGFALSRIEKAVLTLGRALSSEQGQTRNEKIQTLQKEVGEIILRHFFSSIPTPSQKEIGEIGIDLAAVRREIEQEREKAKREMDKQIKQMETEMERLRQEREKEKREMESEREKEKESARIAEEKRKREFASKMREMEKMKKMNEELIEEGRQRKEEKKREEERKRVEEEERRRNVKEGAAAIEVFVRDKFTFAGNVFTKSVNDYSSLFSISFGPVIVRIT</sequence>
<evidence type="ECO:0000313" key="3">
    <source>
        <dbReference type="EMBL" id="KAK2947545.1"/>
    </source>
</evidence>
<feature type="signal peptide" evidence="2">
    <location>
        <begin position="1"/>
        <end position="21"/>
    </location>
</feature>
<comment type="caution">
    <text evidence="3">The sequence shown here is derived from an EMBL/GenBank/DDBJ whole genome shotgun (WGS) entry which is preliminary data.</text>
</comment>
<dbReference type="PANTHER" id="PTHR11319">
    <property type="entry name" value="G PROTEIN-COUPLED RECEPTOR-RELATED"/>
    <property type="match status" value="1"/>
</dbReference>
<dbReference type="InterPro" id="IPR011989">
    <property type="entry name" value="ARM-like"/>
</dbReference>
<organism evidence="3 4">
    <name type="scientific">Blattamonas nauphoetae</name>
    <dbReference type="NCBI Taxonomy" id="2049346"/>
    <lineage>
        <taxon>Eukaryota</taxon>
        <taxon>Metamonada</taxon>
        <taxon>Preaxostyla</taxon>
        <taxon>Oxymonadida</taxon>
        <taxon>Blattamonas</taxon>
    </lineage>
</organism>
<dbReference type="SUPFAM" id="SSF51126">
    <property type="entry name" value="Pectin lyase-like"/>
    <property type="match status" value="3"/>
</dbReference>
<evidence type="ECO:0000256" key="2">
    <source>
        <dbReference type="SAM" id="SignalP"/>
    </source>
</evidence>
<protein>
    <submittedName>
        <fullName evidence="3">Uncharacterized protein</fullName>
    </submittedName>
</protein>
<dbReference type="InterPro" id="IPR016024">
    <property type="entry name" value="ARM-type_fold"/>
</dbReference>
<feature type="region of interest" description="Disordered" evidence="1">
    <location>
        <begin position="1589"/>
        <end position="1667"/>
    </location>
</feature>
<accession>A0ABQ9XBE4</accession>
<gene>
    <name evidence="3" type="ORF">BLNAU_17511</name>
</gene>
<dbReference type="PANTHER" id="PTHR11319:SF35">
    <property type="entry name" value="OUTER MEMBRANE PROTEIN PMPC-RELATED"/>
    <property type="match status" value="1"/>
</dbReference>
<keyword evidence="2" id="KW-0732">Signal</keyword>
<dbReference type="EMBL" id="JARBJD010000197">
    <property type="protein sequence ID" value="KAK2947545.1"/>
    <property type="molecule type" value="Genomic_DNA"/>
</dbReference>
<name>A0ABQ9XBE4_9EUKA</name>
<proteinExistence type="predicted"/>
<evidence type="ECO:0000313" key="4">
    <source>
        <dbReference type="Proteomes" id="UP001281761"/>
    </source>
</evidence>
<reference evidence="3 4" key="1">
    <citation type="journal article" date="2022" name="bioRxiv">
        <title>Genomics of Preaxostyla Flagellates Illuminates Evolutionary Transitions and the Path Towards Mitochondrial Loss.</title>
        <authorList>
            <person name="Novak L.V.F."/>
            <person name="Treitli S.C."/>
            <person name="Pyrih J."/>
            <person name="Halakuc P."/>
            <person name="Pipaliya S.V."/>
            <person name="Vacek V."/>
            <person name="Brzon O."/>
            <person name="Soukal P."/>
            <person name="Eme L."/>
            <person name="Dacks J.B."/>
            <person name="Karnkowska A."/>
            <person name="Elias M."/>
            <person name="Hampl V."/>
        </authorList>
    </citation>
    <scope>NUCLEOTIDE SEQUENCE [LARGE SCALE GENOMIC DNA]</scope>
    <source>
        <strain evidence="3">NAU3</strain>
        <tissue evidence="3">Gut</tissue>
    </source>
</reference>
<evidence type="ECO:0000256" key="1">
    <source>
        <dbReference type="SAM" id="MobiDB-lite"/>
    </source>
</evidence>
<keyword evidence="4" id="KW-1185">Reference proteome</keyword>
<dbReference type="Gene3D" id="1.25.10.10">
    <property type="entry name" value="Leucine-rich Repeat Variant"/>
    <property type="match status" value="1"/>
</dbReference>